<feature type="compositionally biased region" description="Polar residues" evidence="1">
    <location>
        <begin position="340"/>
        <end position="350"/>
    </location>
</feature>
<protein>
    <submittedName>
        <fullName evidence="2">Unnamed protein product</fullName>
    </submittedName>
</protein>
<evidence type="ECO:0000256" key="1">
    <source>
        <dbReference type="SAM" id="MobiDB-lite"/>
    </source>
</evidence>
<dbReference type="EMBL" id="BSYA01000063">
    <property type="protein sequence ID" value="GMG29934.1"/>
    <property type="molecule type" value="Genomic_DNA"/>
</dbReference>
<evidence type="ECO:0000313" key="3">
    <source>
        <dbReference type="Proteomes" id="UP001165205"/>
    </source>
</evidence>
<comment type="caution">
    <text evidence="2">The sequence shown here is derived from an EMBL/GenBank/DDBJ whole genome shotgun (WGS) entry which is preliminary data.</text>
</comment>
<feature type="compositionally biased region" description="Pro residues" evidence="1">
    <location>
        <begin position="791"/>
        <end position="807"/>
    </location>
</feature>
<name>A0AAN4YGW9_ASPOZ</name>
<proteinExistence type="predicted"/>
<evidence type="ECO:0000313" key="2">
    <source>
        <dbReference type="EMBL" id="GMG29934.1"/>
    </source>
</evidence>
<gene>
    <name evidence="2" type="ORF">Aory04_000610100</name>
</gene>
<reference evidence="2" key="1">
    <citation type="submission" date="2023-04" db="EMBL/GenBank/DDBJ databases">
        <title>Aspergillus oryzae NBRC 4228.</title>
        <authorList>
            <person name="Ichikawa N."/>
            <person name="Sato H."/>
            <person name="Tonouchi N."/>
        </authorList>
    </citation>
    <scope>NUCLEOTIDE SEQUENCE</scope>
    <source>
        <strain evidence="2">NBRC 4228</strain>
    </source>
</reference>
<sequence length="866" mass="97126">MPTFHRDLRGCQEATNSFNDTFSEHNNKHNSLHSLFSEPDTYREGIILGPAEVQCHRVLPEQTYQDNTAHPIRACELPRRDTGTSVVQSHTGRSLSNRLLYEPTVDESRPAPVSIESSHKGLQDMLNPVADVAFPLLSTSHPGNGTTEPSCVEGHLSTIDHVDIRTSSFGQEKHSPLEERDAHMRDSIELVPNYTTVSAVLESGESNLQLNEWDLPSDTYFVPGQQSCRNSPRLTNAADMENQQSDNNATGAYNDPTAAQERNTVSKLNSNAHCGLRIADNSGTVFPRYNTEIELHEEAPRFATVLDNGLHREPSVMELDKQAEETTHGGPNTEPCLSSREGSATSSSYTEGYLPNINEQWNPVNPRPRAPKKYVEFSHVEIRNSAVESGRHVLGASEETFDAHAGCSYHHSLASGPWRLDGTTLSVDIREAERTPVFMGYSTFRVINGQLFQSVTLVQGNVTQPPTGKSRNPTCKVEKQNASRARRARKTCRALPATTSRSSLTREQKEGLVRLREEGLTWNEIASRFPNRKKGTLQAVYYSCLKSSSDQITKLPHYTGRHQERQDRQSYMLTKQANHSIGSRIQPTRMLKAVVNLEAVAYSPSDDVSQYQPANLWSSTPEYAPIPGYFGRTSASSCSSPEYVPDDPPTHHQPQAEQLVFLPFADWEEERVYNEQPPVYIHYRIDWKVTLNGKSIAQITEPDLVVRPSEFWQSYLKDAAEKFKNRKVDHTRRVRMDDINVVASVRDRTQQDLRQQDESTNIRWTVIEKQLLTPQSQGSGLPININFLPHSPQPPALATPADTPPTLPHSNPDMVDTLLIPDLPLDTAVKDYSCWQQSRVDSHTLKDDIEKACVSLSERTRSQADP</sequence>
<dbReference type="AlphaFoldDB" id="A0AAN4YGW9"/>
<accession>A0AAN4YGW9</accession>
<feature type="region of interest" description="Disordered" evidence="1">
    <location>
        <begin position="321"/>
        <end position="365"/>
    </location>
</feature>
<organism evidence="2 3">
    <name type="scientific">Aspergillus oryzae</name>
    <name type="common">Yellow koji mold</name>
    <dbReference type="NCBI Taxonomy" id="5062"/>
    <lineage>
        <taxon>Eukaryota</taxon>
        <taxon>Fungi</taxon>
        <taxon>Dikarya</taxon>
        <taxon>Ascomycota</taxon>
        <taxon>Pezizomycotina</taxon>
        <taxon>Eurotiomycetes</taxon>
        <taxon>Eurotiomycetidae</taxon>
        <taxon>Eurotiales</taxon>
        <taxon>Aspergillaceae</taxon>
        <taxon>Aspergillus</taxon>
        <taxon>Aspergillus subgen. Circumdati</taxon>
    </lineage>
</organism>
<dbReference type="Proteomes" id="UP001165205">
    <property type="component" value="Unassembled WGS sequence"/>
</dbReference>
<feature type="region of interest" description="Disordered" evidence="1">
    <location>
        <begin position="790"/>
        <end position="812"/>
    </location>
</feature>